<dbReference type="SUPFAM" id="SSF103473">
    <property type="entry name" value="MFS general substrate transporter"/>
    <property type="match status" value="1"/>
</dbReference>
<evidence type="ECO:0000256" key="4">
    <source>
        <dbReference type="ARBA" id="ARBA00022692"/>
    </source>
</evidence>
<keyword evidence="6 8" id="KW-0472">Membrane</keyword>
<comment type="caution">
    <text evidence="10">The sequence shown here is derived from an EMBL/GenBank/DDBJ whole genome shotgun (WGS) entry which is preliminary data.</text>
</comment>
<protein>
    <submittedName>
        <fullName evidence="10">DHA2 family efflux MFS transporter permease subunit</fullName>
    </submittedName>
</protein>
<accession>A0ABP5W9M3</accession>
<feature type="transmembrane region" description="Helical" evidence="8">
    <location>
        <begin position="77"/>
        <end position="96"/>
    </location>
</feature>
<feature type="transmembrane region" description="Helical" evidence="8">
    <location>
        <begin position="12"/>
        <end position="40"/>
    </location>
</feature>
<evidence type="ECO:0000256" key="3">
    <source>
        <dbReference type="ARBA" id="ARBA00022475"/>
    </source>
</evidence>
<keyword evidence="11" id="KW-1185">Reference proteome</keyword>
<dbReference type="PROSITE" id="PS50850">
    <property type="entry name" value="MFS"/>
    <property type="match status" value="1"/>
</dbReference>
<dbReference type="InterPro" id="IPR036259">
    <property type="entry name" value="MFS_trans_sf"/>
</dbReference>
<keyword evidence="5 8" id="KW-1133">Transmembrane helix</keyword>
<keyword evidence="3" id="KW-1003">Cell membrane</keyword>
<dbReference type="PANTHER" id="PTHR42718">
    <property type="entry name" value="MAJOR FACILITATOR SUPERFAMILY MULTIDRUG TRANSPORTER MFSC"/>
    <property type="match status" value="1"/>
</dbReference>
<feature type="transmembrane region" description="Helical" evidence="8">
    <location>
        <begin position="298"/>
        <end position="319"/>
    </location>
</feature>
<evidence type="ECO:0000256" key="5">
    <source>
        <dbReference type="ARBA" id="ARBA00022989"/>
    </source>
</evidence>
<dbReference type="Proteomes" id="UP001501231">
    <property type="component" value="Unassembled WGS sequence"/>
</dbReference>
<sequence>MRTWRGNPWAILLTLSLGFFMTLLDLTIVNIAIPGIVAGLGASLDQAMWVVNAYVLVLAVLLITGGRLGDLLGKRNLFIAGVAVFTLASLACGLARDPAWLIAARAVQGLGAALLMPQTMSIIIGTFPAERRGVALGVWGSVAGLSTITGPTVGGLLVTTLDWRWIFIVNLPIGVLTLVLAAAVLPGRTRTVRRRFDLTGVLLASAALFCLIFALTEGQKHDWNGGILALAGTAAVFLAIFLLHQRARQDAEPLVPFALFRDRNFAVLCLVGGAVSIGMVGMALPLTLYLQTVLGLSALQTGLVMAPSSVVSMLLAPLAGRLTDRIGGRPLLTGGLVLYALGLLWLNATAEVGRSWTAFLGPFMLSGIGIGWVFAPMATEATRNVPPRLAGAAAGVNNTIRQVGSVLGAAVVGAVLQNRLATALRDEAAARAGELPSRLRGEFVDGFAGAAEGGLEIGAAQHAGAHPLSASVPPDLAQRFQNLAADVFAHGFVQAMRPALMVPVAVIVLAAAASVAVRRYRTPAPAPEAGPEAGPVQGPATSASSPPDARPERA</sequence>
<evidence type="ECO:0000256" key="7">
    <source>
        <dbReference type="SAM" id="MobiDB-lite"/>
    </source>
</evidence>
<dbReference type="InterPro" id="IPR011701">
    <property type="entry name" value="MFS"/>
</dbReference>
<evidence type="ECO:0000256" key="1">
    <source>
        <dbReference type="ARBA" id="ARBA00004651"/>
    </source>
</evidence>
<feature type="transmembrane region" description="Helical" evidence="8">
    <location>
        <begin position="136"/>
        <end position="157"/>
    </location>
</feature>
<evidence type="ECO:0000313" key="11">
    <source>
        <dbReference type="Proteomes" id="UP001501231"/>
    </source>
</evidence>
<feature type="transmembrane region" description="Helical" evidence="8">
    <location>
        <begin position="331"/>
        <end position="350"/>
    </location>
</feature>
<dbReference type="EMBL" id="BAAARW010000012">
    <property type="protein sequence ID" value="GAA2420970.1"/>
    <property type="molecule type" value="Genomic_DNA"/>
</dbReference>
<reference evidence="11" key="1">
    <citation type="journal article" date="2019" name="Int. J. Syst. Evol. Microbiol.">
        <title>The Global Catalogue of Microorganisms (GCM) 10K type strain sequencing project: providing services to taxonomists for standard genome sequencing and annotation.</title>
        <authorList>
            <consortium name="The Broad Institute Genomics Platform"/>
            <consortium name="The Broad Institute Genome Sequencing Center for Infectious Disease"/>
            <person name="Wu L."/>
            <person name="Ma J."/>
        </authorList>
    </citation>
    <scope>NUCLEOTIDE SEQUENCE [LARGE SCALE GENOMIC DNA]</scope>
    <source>
        <strain evidence="11">JCM 3325</strain>
    </source>
</reference>
<dbReference type="PRINTS" id="PR01036">
    <property type="entry name" value="TCRTETB"/>
</dbReference>
<dbReference type="InterPro" id="IPR020846">
    <property type="entry name" value="MFS_dom"/>
</dbReference>
<feature type="transmembrane region" description="Helical" evidence="8">
    <location>
        <begin position="265"/>
        <end position="286"/>
    </location>
</feature>
<dbReference type="RefSeq" id="WP_344590075.1">
    <property type="nucleotide sequence ID" value="NZ_BAAARW010000012.1"/>
</dbReference>
<evidence type="ECO:0000259" key="9">
    <source>
        <dbReference type="PROSITE" id="PS50850"/>
    </source>
</evidence>
<dbReference type="PANTHER" id="PTHR42718:SF42">
    <property type="entry name" value="EXPORT PROTEIN"/>
    <property type="match status" value="1"/>
</dbReference>
<feature type="transmembrane region" description="Helical" evidence="8">
    <location>
        <begin position="356"/>
        <end position="375"/>
    </location>
</feature>
<keyword evidence="2" id="KW-0813">Transport</keyword>
<dbReference type="NCBIfam" id="TIGR00711">
    <property type="entry name" value="efflux_EmrB"/>
    <property type="match status" value="1"/>
</dbReference>
<gene>
    <name evidence="10" type="ORF">GCM10010191_35430</name>
</gene>
<dbReference type="Gene3D" id="1.20.1250.20">
    <property type="entry name" value="MFS general substrate transporter like domains"/>
    <property type="match status" value="1"/>
</dbReference>
<organism evidence="10 11">
    <name type="scientific">Actinomadura vinacea</name>
    <dbReference type="NCBI Taxonomy" id="115336"/>
    <lineage>
        <taxon>Bacteria</taxon>
        <taxon>Bacillati</taxon>
        <taxon>Actinomycetota</taxon>
        <taxon>Actinomycetes</taxon>
        <taxon>Streptosporangiales</taxon>
        <taxon>Thermomonosporaceae</taxon>
        <taxon>Actinomadura</taxon>
    </lineage>
</organism>
<feature type="transmembrane region" description="Helical" evidence="8">
    <location>
        <begin position="227"/>
        <end position="244"/>
    </location>
</feature>
<evidence type="ECO:0000313" key="10">
    <source>
        <dbReference type="EMBL" id="GAA2420970.1"/>
    </source>
</evidence>
<feature type="domain" description="Major facilitator superfamily (MFS) profile" evidence="9">
    <location>
        <begin position="11"/>
        <end position="522"/>
    </location>
</feature>
<evidence type="ECO:0000256" key="8">
    <source>
        <dbReference type="SAM" id="Phobius"/>
    </source>
</evidence>
<feature type="compositionally biased region" description="Low complexity" evidence="7">
    <location>
        <begin position="527"/>
        <end position="540"/>
    </location>
</feature>
<feature type="transmembrane region" description="Helical" evidence="8">
    <location>
        <begin position="102"/>
        <end position="124"/>
    </location>
</feature>
<name>A0ABP5W9M3_9ACTN</name>
<feature type="transmembrane region" description="Helical" evidence="8">
    <location>
        <begin position="196"/>
        <end position="215"/>
    </location>
</feature>
<feature type="transmembrane region" description="Helical" evidence="8">
    <location>
        <begin position="163"/>
        <end position="184"/>
    </location>
</feature>
<proteinExistence type="predicted"/>
<feature type="region of interest" description="Disordered" evidence="7">
    <location>
        <begin position="523"/>
        <end position="554"/>
    </location>
</feature>
<keyword evidence="4 8" id="KW-0812">Transmembrane</keyword>
<dbReference type="CDD" id="cd17321">
    <property type="entry name" value="MFS_MMR_MDR_like"/>
    <property type="match status" value="1"/>
</dbReference>
<comment type="subcellular location">
    <subcellularLocation>
        <location evidence="1">Cell membrane</location>
        <topology evidence="1">Multi-pass membrane protein</topology>
    </subcellularLocation>
</comment>
<dbReference type="Gene3D" id="1.20.1720.10">
    <property type="entry name" value="Multidrug resistance protein D"/>
    <property type="match status" value="1"/>
</dbReference>
<evidence type="ECO:0000256" key="2">
    <source>
        <dbReference type="ARBA" id="ARBA00022448"/>
    </source>
</evidence>
<dbReference type="InterPro" id="IPR004638">
    <property type="entry name" value="EmrB-like"/>
</dbReference>
<feature type="transmembrane region" description="Helical" evidence="8">
    <location>
        <begin position="499"/>
        <end position="517"/>
    </location>
</feature>
<evidence type="ECO:0000256" key="6">
    <source>
        <dbReference type="ARBA" id="ARBA00023136"/>
    </source>
</evidence>
<dbReference type="Pfam" id="PF07690">
    <property type="entry name" value="MFS_1"/>
    <property type="match status" value="1"/>
</dbReference>
<feature type="transmembrane region" description="Helical" evidence="8">
    <location>
        <begin position="46"/>
        <end position="65"/>
    </location>
</feature>